<dbReference type="eggNOG" id="KOG1762">
    <property type="taxonomic scope" value="Eukaryota"/>
</dbReference>
<comment type="similarity">
    <text evidence="2">Belongs to the eukaryotic ribosomal protein P1/P2 family.</text>
</comment>
<organism evidence="9 10">
    <name type="scientific">Phaeosphaeria nodorum (strain SN15 / ATCC MYA-4574 / FGSC 10173)</name>
    <name type="common">Glume blotch fungus</name>
    <name type="synonym">Parastagonospora nodorum</name>
    <dbReference type="NCBI Taxonomy" id="321614"/>
    <lineage>
        <taxon>Eukaryota</taxon>
        <taxon>Fungi</taxon>
        <taxon>Dikarya</taxon>
        <taxon>Ascomycota</taxon>
        <taxon>Pezizomycotina</taxon>
        <taxon>Dothideomycetes</taxon>
        <taxon>Pleosporomycetidae</taxon>
        <taxon>Pleosporales</taxon>
        <taxon>Pleosporineae</taxon>
        <taxon>Phaeosphaeriaceae</taxon>
        <taxon>Parastagonospora</taxon>
    </lineage>
</organism>
<evidence type="ECO:0000256" key="8">
    <source>
        <dbReference type="SAM" id="MobiDB-lite"/>
    </source>
</evidence>
<dbReference type="STRING" id="321614.Q0US67"/>
<dbReference type="RefSeq" id="XP_001795803.1">
    <property type="nucleotide sequence ID" value="XM_001795751.1"/>
</dbReference>
<keyword evidence="5" id="KW-0687">Ribonucleoprotein</keyword>
<dbReference type="InParanoid" id="Q0US67"/>
<gene>
    <name evidence="9" type="ORF">SNOG_05397</name>
</gene>
<evidence type="ECO:0000256" key="2">
    <source>
        <dbReference type="ARBA" id="ARBA00005436"/>
    </source>
</evidence>
<evidence type="ECO:0000256" key="6">
    <source>
        <dbReference type="ARBA" id="ARBA00041116"/>
    </source>
</evidence>
<keyword evidence="4" id="KW-0689">Ribosomal protein</keyword>
<sequence>MSLRLCRQWLLQPRAYSGEVGRHRSAYRYRPGGALAALRTSRHLTTQSLARRLRESATAIFGSRTSHILHCETLRQTHTTIVTTNVTMSTSELATSYAALILADDGVDITADKLQSLIKAAKIEEVEPIWTTLFAKALEGKDVKDLLLNVGSGGGAASAPAAGGAGGAAAGGADAPAEEEKKEEEKEESDDDMGFGLFD</sequence>
<feature type="region of interest" description="Disordered" evidence="8">
    <location>
        <begin position="154"/>
        <end position="199"/>
    </location>
</feature>
<proteinExistence type="inferred from homology"/>
<dbReference type="GO" id="GO:0006414">
    <property type="term" value="P:translational elongation"/>
    <property type="evidence" value="ECO:0007669"/>
    <property type="project" value="InterPro"/>
</dbReference>
<dbReference type="Proteomes" id="UP000001055">
    <property type="component" value="Unassembled WGS sequence"/>
</dbReference>
<dbReference type="VEuPathDB" id="FungiDB:JI435_053970"/>
<evidence type="ECO:0000313" key="9">
    <source>
        <dbReference type="EMBL" id="EAT87788.2"/>
    </source>
</evidence>
<dbReference type="GO" id="GO:0030295">
    <property type="term" value="F:protein kinase activator activity"/>
    <property type="evidence" value="ECO:0000318"/>
    <property type="project" value="GO_Central"/>
</dbReference>
<dbReference type="GO" id="GO:0043021">
    <property type="term" value="F:ribonucleoprotein complex binding"/>
    <property type="evidence" value="ECO:0000318"/>
    <property type="project" value="GO_Central"/>
</dbReference>
<dbReference type="GO" id="GO:0022625">
    <property type="term" value="C:cytosolic large ribosomal subunit"/>
    <property type="evidence" value="ECO:0000318"/>
    <property type="project" value="GO_Central"/>
</dbReference>
<protein>
    <recommendedName>
        <fullName evidence="6">Large ribosomal subunit protein P1</fullName>
    </recommendedName>
    <alternativeName>
        <fullName evidence="7">60S acidic ribosomal protein P1</fullName>
    </alternativeName>
</protein>
<comment type="function">
    <text evidence="1">Plays an important role in the elongation step of protein synthesis.</text>
</comment>
<dbReference type="EMBL" id="CH445331">
    <property type="protein sequence ID" value="EAT87788.2"/>
    <property type="molecule type" value="Genomic_DNA"/>
</dbReference>
<evidence type="ECO:0000256" key="3">
    <source>
        <dbReference type="ARBA" id="ARBA00011266"/>
    </source>
</evidence>
<evidence type="ECO:0000256" key="4">
    <source>
        <dbReference type="ARBA" id="ARBA00022980"/>
    </source>
</evidence>
<dbReference type="FunFam" id="1.10.10.1410:FF:000001">
    <property type="entry name" value="60S acidic ribosomal protein P1"/>
    <property type="match status" value="1"/>
</dbReference>
<accession>Q0US67</accession>
<dbReference type="InterPro" id="IPR038716">
    <property type="entry name" value="P1/P2_N_sf"/>
</dbReference>
<evidence type="ECO:0000256" key="1">
    <source>
        <dbReference type="ARBA" id="ARBA00003362"/>
    </source>
</evidence>
<dbReference type="PANTHER" id="PTHR45696">
    <property type="entry name" value="60S ACIDIC RIBOSOMAL PROTEIN P1"/>
    <property type="match status" value="1"/>
</dbReference>
<dbReference type="InterPro" id="IPR027534">
    <property type="entry name" value="Ribosomal_P1/P2"/>
</dbReference>
<dbReference type="GeneID" id="5972678"/>
<reference evidence="10" key="1">
    <citation type="journal article" date="2007" name="Plant Cell">
        <title>Dothideomycete-plant interactions illuminated by genome sequencing and EST analysis of the wheat pathogen Stagonospora nodorum.</title>
        <authorList>
            <person name="Hane J.K."/>
            <person name="Lowe R.G."/>
            <person name="Solomon P.S."/>
            <person name="Tan K.C."/>
            <person name="Schoch C.L."/>
            <person name="Spatafora J.W."/>
            <person name="Crous P.W."/>
            <person name="Kodira C."/>
            <person name="Birren B.W."/>
            <person name="Galagan J.E."/>
            <person name="Torriani S.F."/>
            <person name="McDonald B.A."/>
            <person name="Oliver R.P."/>
        </authorList>
    </citation>
    <scope>NUCLEOTIDE SEQUENCE [LARGE SCALE GENOMIC DNA]</scope>
    <source>
        <strain evidence="10">SN15 / ATCC MYA-4574 / FGSC 10173</strain>
    </source>
</reference>
<dbReference type="Pfam" id="PF00428">
    <property type="entry name" value="Ribosomal_60s"/>
    <property type="match status" value="1"/>
</dbReference>
<dbReference type="KEGG" id="pno:SNOG_05397"/>
<dbReference type="GO" id="GO:0003735">
    <property type="term" value="F:structural constituent of ribosome"/>
    <property type="evidence" value="ECO:0000318"/>
    <property type="project" value="GO_Central"/>
</dbReference>
<dbReference type="PANTHER" id="PTHR45696:SF10">
    <property type="entry name" value="LARGE RIBOSOMAL SUBUNIT PROTEIN P1"/>
    <property type="match status" value="1"/>
</dbReference>
<dbReference type="Gene3D" id="1.10.10.1410">
    <property type="match status" value="1"/>
</dbReference>
<evidence type="ECO:0000256" key="5">
    <source>
        <dbReference type="ARBA" id="ARBA00023274"/>
    </source>
</evidence>
<dbReference type="CDD" id="cd05831">
    <property type="entry name" value="Ribosomal_P1"/>
    <property type="match status" value="1"/>
</dbReference>
<comment type="subunit">
    <text evidence="3">P1 and P2 exist as dimers at the large ribosomal subunit.</text>
</comment>
<evidence type="ECO:0000256" key="7">
    <source>
        <dbReference type="ARBA" id="ARBA00042918"/>
    </source>
</evidence>
<dbReference type="HAMAP" id="MF_01478">
    <property type="entry name" value="Ribosomal_L12_arch"/>
    <property type="match status" value="1"/>
</dbReference>
<dbReference type="HOGENOM" id="CLU_114656_1_0_1"/>
<dbReference type="AlphaFoldDB" id="Q0US67"/>
<name>Q0US67_PHANO</name>
<dbReference type="GO" id="GO:0002181">
    <property type="term" value="P:cytoplasmic translation"/>
    <property type="evidence" value="ECO:0000318"/>
    <property type="project" value="GO_Central"/>
</dbReference>
<evidence type="ECO:0000313" key="10">
    <source>
        <dbReference type="Proteomes" id="UP000001055"/>
    </source>
</evidence>